<evidence type="ECO:0000313" key="2">
    <source>
        <dbReference type="EMBL" id="MDF9747877.1"/>
    </source>
</evidence>
<dbReference type="Proteomes" id="UP001154061">
    <property type="component" value="Unassembled WGS sequence"/>
</dbReference>
<feature type="domain" description="Halobacterial output" evidence="1">
    <location>
        <begin position="3"/>
        <end position="74"/>
    </location>
</feature>
<dbReference type="AlphaFoldDB" id="A0A9Q4L587"/>
<evidence type="ECO:0000313" key="3">
    <source>
        <dbReference type="Proteomes" id="UP001154061"/>
    </source>
</evidence>
<keyword evidence="3" id="KW-1185">Reference proteome</keyword>
<dbReference type="EMBL" id="JAMQOT010000010">
    <property type="protein sequence ID" value="MDF9747877.1"/>
    <property type="molecule type" value="Genomic_DNA"/>
</dbReference>
<proteinExistence type="predicted"/>
<dbReference type="Pfam" id="PF18545">
    <property type="entry name" value="HalOD1"/>
    <property type="match status" value="1"/>
</dbReference>
<organism evidence="2 3">
    <name type="scientific">Natrinema salsiterrestre</name>
    <dbReference type="NCBI Taxonomy" id="2950540"/>
    <lineage>
        <taxon>Archaea</taxon>
        <taxon>Methanobacteriati</taxon>
        <taxon>Methanobacteriota</taxon>
        <taxon>Stenosarchaea group</taxon>
        <taxon>Halobacteria</taxon>
        <taxon>Halobacteriales</taxon>
        <taxon>Natrialbaceae</taxon>
        <taxon>Natrinema</taxon>
    </lineage>
</organism>
<protein>
    <recommendedName>
        <fullName evidence="1">Halobacterial output domain-containing protein</fullName>
    </recommendedName>
</protein>
<dbReference type="InterPro" id="IPR040624">
    <property type="entry name" value="HalOD1"/>
</dbReference>
<sequence length="83" mass="9205">MEKDKISTRVILDVAKRDGTDPVNLPPLHNTINADALDALFELDGDGETEPKQVEFSYHGYTVLVEYDGETDISLEDEQAPAQ</sequence>
<reference evidence="2" key="1">
    <citation type="submission" date="2022-06" db="EMBL/GenBank/DDBJ databases">
        <title>Natrinema sp. a new haloarchaeum isolate from saline soil.</title>
        <authorList>
            <person name="Strakova D."/>
            <person name="Galisteo C."/>
            <person name="Sanchez-Porro C."/>
            <person name="Ventosa A."/>
        </authorList>
    </citation>
    <scope>NUCLEOTIDE SEQUENCE</scope>
    <source>
        <strain evidence="2">S1CR25-10</strain>
    </source>
</reference>
<name>A0A9Q4L587_9EURY</name>
<comment type="caution">
    <text evidence="2">The sequence shown here is derived from an EMBL/GenBank/DDBJ whole genome shotgun (WGS) entry which is preliminary data.</text>
</comment>
<evidence type="ECO:0000259" key="1">
    <source>
        <dbReference type="Pfam" id="PF18545"/>
    </source>
</evidence>
<gene>
    <name evidence="2" type="ORF">NDI89_20070</name>
</gene>
<dbReference type="RefSeq" id="WP_277524298.1">
    <property type="nucleotide sequence ID" value="NZ_JAMQOT010000010.1"/>
</dbReference>
<accession>A0A9Q4L587</accession>